<dbReference type="OrthoDB" id="3232777at2"/>
<dbReference type="AlphaFoldDB" id="A0A430FHR4"/>
<dbReference type="EMBL" id="QXGL01000005">
    <property type="protein sequence ID" value="RSX52238.1"/>
    <property type="molecule type" value="Genomic_DNA"/>
</dbReference>
<accession>A0A430FHR4</accession>
<protein>
    <submittedName>
        <fullName evidence="1">Uncharacterized protein</fullName>
    </submittedName>
</protein>
<dbReference type="Proteomes" id="UP000287533">
    <property type="component" value="Unassembled WGS sequence"/>
</dbReference>
<gene>
    <name evidence="1" type="ORF">D2E25_1651</name>
</gene>
<reference evidence="1 2" key="1">
    <citation type="submission" date="2018-09" db="EMBL/GenBank/DDBJ databases">
        <title>Characterization of the phylogenetic diversity of five novel species belonging to the genus Bifidobacterium.</title>
        <authorList>
            <person name="Lugli G.A."/>
            <person name="Duranti S."/>
            <person name="Milani C."/>
        </authorList>
    </citation>
    <scope>NUCLEOTIDE SEQUENCE [LARGE SCALE GENOMIC DNA]</scope>
    <source>
        <strain evidence="1 2">2034B</strain>
    </source>
</reference>
<proteinExistence type="predicted"/>
<evidence type="ECO:0000313" key="1">
    <source>
        <dbReference type="EMBL" id="RSX52238.1"/>
    </source>
</evidence>
<evidence type="ECO:0000313" key="2">
    <source>
        <dbReference type="Proteomes" id="UP000287533"/>
    </source>
</evidence>
<name>A0A430FHR4_9BIFI</name>
<keyword evidence="2" id="KW-1185">Reference proteome</keyword>
<sequence length="126" mass="14184">MISDRMLSDAVDIIAGTPGLTMNADDLVDDVVLLAHVWADEEEFMAAIISVSRAMEQLIAGRVAGVSLKYDLSEWKSYHFQHRRTQGAKADTRIVYCPTDTGILVKGFGDRHRPQDFYRRIIVSRT</sequence>
<organism evidence="1 2">
    <name type="scientific">Bifidobacterium goeldii</name>
    <dbReference type="NCBI Taxonomy" id="2306975"/>
    <lineage>
        <taxon>Bacteria</taxon>
        <taxon>Bacillati</taxon>
        <taxon>Actinomycetota</taxon>
        <taxon>Actinomycetes</taxon>
        <taxon>Bifidobacteriales</taxon>
        <taxon>Bifidobacteriaceae</taxon>
        <taxon>Bifidobacterium</taxon>
    </lineage>
</organism>
<comment type="caution">
    <text evidence="1">The sequence shown here is derived from an EMBL/GenBank/DDBJ whole genome shotgun (WGS) entry which is preliminary data.</text>
</comment>